<dbReference type="Gene3D" id="3.40.50.300">
    <property type="entry name" value="P-loop containing nucleotide triphosphate hydrolases"/>
    <property type="match status" value="1"/>
</dbReference>
<accession>T2IRZ1</accession>
<name>T2IRZ1_CROWT</name>
<sequence>MRLQPYPEILGFVPNQYDKRRAAHRQILSALPQQLESMKIPIFDAVRESTEFVNASGIGFPLQIYRPAHPANKDFTPIVSNLVNLIKKEN</sequence>
<reference evidence="1 2" key="1">
    <citation type="submission" date="2013-01" db="EMBL/GenBank/DDBJ databases">
        <authorList>
            <person name="Bench S."/>
        </authorList>
    </citation>
    <scope>NUCLEOTIDE SEQUENCE [LARGE SCALE GENOMIC DNA]</scope>
    <source>
        <strain evidence="1 2">WH 0005</strain>
    </source>
</reference>
<evidence type="ECO:0000313" key="2">
    <source>
        <dbReference type="Proteomes" id="UP000017981"/>
    </source>
</evidence>
<gene>
    <name evidence="1" type="ORF">CWATWH0005_669</name>
</gene>
<dbReference type="SUPFAM" id="SSF52540">
    <property type="entry name" value="P-loop containing nucleoside triphosphate hydrolases"/>
    <property type="match status" value="1"/>
</dbReference>
<dbReference type="InterPro" id="IPR027417">
    <property type="entry name" value="P-loop_NTPase"/>
</dbReference>
<proteinExistence type="predicted"/>
<comment type="caution">
    <text evidence="1">The sequence shown here is derived from an EMBL/GenBank/DDBJ whole genome shotgun (WGS) entry which is preliminary data.</text>
</comment>
<dbReference type="EMBL" id="CAQL01000595">
    <property type="protein sequence ID" value="CCQ56321.1"/>
    <property type="molecule type" value="Genomic_DNA"/>
</dbReference>
<dbReference type="Proteomes" id="UP000017981">
    <property type="component" value="Unassembled WGS sequence"/>
</dbReference>
<protein>
    <submittedName>
        <fullName evidence="1">Chromosome partitioning protein, ParA family ATPase</fullName>
    </submittedName>
</protein>
<dbReference type="AlphaFoldDB" id="T2IRZ1"/>
<evidence type="ECO:0000313" key="1">
    <source>
        <dbReference type="EMBL" id="CCQ56321.1"/>
    </source>
</evidence>
<reference evidence="1 2" key="2">
    <citation type="submission" date="2013-09" db="EMBL/GenBank/DDBJ databases">
        <title>Whole genome comparison of six Crocosphaera watsonii strains with differing phenotypes.</title>
        <authorList>
            <person name="Bench S.R."/>
            <person name="Heller P."/>
            <person name="Frank I."/>
            <person name="Arciniega M."/>
            <person name="Shilova I.N."/>
            <person name="Zehr J.P."/>
        </authorList>
    </citation>
    <scope>NUCLEOTIDE SEQUENCE [LARGE SCALE GENOMIC DNA]</scope>
    <source>
        <strain evidence="1 2">WH 0005</strain>
    </source>
</reference>
<organism evidence="1 2">
    <name type="scientific">Crocosphaera watsonii WH 0005</name>
    <dbReference type="NCBI Taxonomy" id="423472"/>
    <lineage>
        <taxon>Bacteria</taxon>
        <taxon>Bacillati</taxon>
        <taxon>Cyanobacteriota</taxon>
        <taxon>Cyanophyceae</taxon>
        <taxon>Oscillatoriophycideae</taxon>
        <taxon>Chroococcales</taxon>
        <taxon>Aphanothecaceae</taxon>
        <taxon>Crocosphaera</taxon>
    </lineage>
</organism>